<organism evidence="2 3">
    <name type="scientific">Wickerhamomyces pijperi</name>
    <name type="common">Yeast</name>
    <name type="synonym">Pichia pijperi</name>
    <dbReference type="NCBI Taxonomy" id="599730"/>
    <lineage>
        <taxon>Eukaryota</taxon>
        <taxon>Fungi</taxon>
        <taxon>Dikarya</taxon>
        <taxon>Ascomycota</taxon>
        <taxon>Saccharomycotina</taxon>
        <taxon>Saccharomycetes</taxon>
        <taxon>Phaffomycetales</taxon>
        <taxon>Wickerhamomycetaceae</taxon>
        <taxon>Wickerhamomyces</taxon>
    </lineage>
</organism>
<evidence type="ECO:0000313" key="2">
    <source>
        <dbReference type="EMBL" id="KAH3683557.1"/>
    </source>
</evidence>
<feature type="region of interest" description="Disordered" evidence="1">
    <location>
        <begin position="769"/>
        <end position="790"/>
    </location>
</feature>
<evidence type="ECO:0000256" key="1">
    <source>
        <dbReference type="SAM" id="MobiDB-lite"/>
    </source>
</evidence>
<proteinExistence type="predicted"/>
<reference evidence="2" key="1">
    <citation type="journal article" date="2021" name="Open Biol.">
        <title>Shared evolutionary footprints suggest mitochondrial oxidative damage underlies multiple complex I losses in fungi.</title>
        <authorList>
            <person name="Schikora-Tamarit M.A."/>
            <person name="Marcet-Houben M."/>
            <person name="Nosek J."/>
            <person name="Gabaldon T."/>
        </authorList>
    </citation>
    <scope>NUCLEOTIDE SEQUENCE</scope>
    <source>
        <strain evidence="2">CBS2887</strain>
    </source>
</reference>
<feature type="non-terminal residue" evidence="2">
    <location>
        <position position="1"/>
    </location>
</feature>
<feature type="compositionally biased region" description="Polar residues" evidence="1">
    <location>
        <begin position="565"/>
        <end position="582"/>
    </location>
</feature>
<feature type="region of interest" description="Disordered" evidence="1">
    <location>
        <begin position="535"/>
        <end position="595"/>
    </location>
</feature>
<feature type="compositionally biased region" description="Polar residues" evidence="1">
    <location>
        <begin position="770"/>
        <end position="790"/>
    </location>
</feature>
<evidence type="ECO:0000313" key="3">
    <source>
        <dbReference type="Proteomes" id="UP000774326"/>
    </source>
</evidence>
<dbReference type="AlphaFoldDB" id="A0A9P8Q400"/>
<feature type="region of interest" description="Disordered" evidence="1">
    <location>
        <begin position="441"/>
        <end position="487"/>
    </location>
</feature>
<feature type="compositionally biased region" description="Basic residues" evidence="1">
    <location>
        <begin position="475"/>
        <end position="487"/>
    </location>
</feature>
<dbReference type="EMBL" id="JAEUBG010003055">
    <property type="protein sequence ID" value="KAH3683557.1"/>
    <property type="molecule type" value="Genomic_DNA"/>
</dbReference>
<feature type="compositionally biased region" description="Low complexity" evidence="1">
    <location>
        <begin position="73"/>
        <end position="89"/>
    </location>
</feature>
<reference evidence="2" key="2">
    <citation type="submission" date="2021-01" db="EMBL/GenBank/DDBJ databases">
        <authorList>
            <person name="Schikora-Tamarit M.A."/>
        </authorList>
    </citation>
    <scope>NUCLEOTIDE SEQUENCE</scope>
    <source>
        <strain evidence="2">CBS2887</strain>
    </source>
</reference>
<name>A0A9P8Q400_WICPI</name>
<keyword evidence="3" id="KW-1185">Reference proteome</keyword>
<sequence length="790" mass="89191">SLNFTNNTQGKLYQQHKANFTNQHKANFTNQHKANFTNQHKANFTNNNMGEPSTSQAINANSSRDFWKNFHYSGPTSSSSPVSKSSGPSRINPTIQPLFIKNKAIEEQKSRVYNVHFTINNSETNDSPLKVAEQQIFATMKDKVNQEIKRLEQVLNGVLGHDDINYPQVIHFNTHIEEIKKNHLNLLTDAILFLGLTALEFRIVSTLGTSVEKMAHSLKTPLIFEEFTFNMNRTPVLAHIDIDSSQYYHTLIMKNTEAWLLNQGFENSKGTQFNVVPYFPEPINRDTVLVVQLANKRNAFLESPYKLIQILMRDIPHEIISSKVPNIEETLGISTSTASMTQFLIKIKSPLSSETLLPPPTIMASETLALSPSQQEFYRHNLHLKIVTKIKQCNYCYRNHDNRKCTILCQRCQLHGHLKDNCRTSPATLAKLKSKYPARFRQDSTDESYNVTDKQANPRAHSSEPSAPAGSVKSIKTKKAKLSNGKIGKHPALKKSLAHILEEEDVEIFLEQTASEQNTEITLPQIVPPTVQAEAPLTPEPQDVDMSDSVENPAGNKPESHDLGNINNGETPEPNSIESETNGEALPSLSIPPNCVENFRNTERVLTVPSDPQGSPFGLMGAANGDFNGMQFERTDLNSQVTNEPFRDNNAHIIDSDSEDEDYVPSDDEYEDPDEFEVRNISQHELNLLNRDYETSNFVPGDFPTETAVWTLLLYQSTSNLSIEYYLQQLPQLLQIVTKTASHRHETQILMTQLFYLLELPHNRLRQVSHPVSQSARSMSKEPSSFTLPK</sequence>
<accession>A0A9P8Q400</accession>
<feature type="region of interest" description="Disordered" evidence="1">
    <location>
        <begin position="72"/>
        <end position="91"/>
    </location>
</feature>
<gene>
    <name evidence="2" type="ORF">WICPIJ_005471</name>
</gene>
<dbReference type="Proteomes" id="UP000774326">
    <property type="component" value="Unassembled WGS sequence"/>
</dbReference>
<comment type="caution">
    <text evidence="2">The sequence shown here is derived from an EMBL/GenBank/DDBJ whole genome shotgun (WGS) entry which is preliminary data.</text>
</comment>
<protein>
    <submittedName>
        <fullName evidence="2">Uncharacterized protein</fullName>
    </submittedName>
</protein>